<evidence type="ECO:0000313" key="10">
    <source>
        <dbReference type="Proteomes" id="UP000199642"/>
    </source>
</evidence>
<dbReference type="NCBIfam" id="TIGR04056">
    <property type="entry name" value="OMP_RagA_SusC"/>
    <property type="match status" value="1"/>
</dbReference>
<proteinExistence type="inferred from homology"/>
<keyword evidence="5 7" id="KW-0472">Membrane</keyword>
<keyword evidence="3 7" id="KW-1134">Transmembrane beta strand</keyword>
<evidence type="ECO:0000256" key="4">
    <source>
        <dbReference type="ARBA" id="ARBA00022692"/>
    </source>
</evidence>
<evidence type="ECO:0000259" key="8">
    <source>
        <dbReference type="Pfam" id="PF07715"/>
    </source>
</evidence>
<dbReference type="OrthoDB" id="9768177at2"/>
<dbReference type="Gene3D" id="2.170.130.10">
    <property type="entry name" value="TonB-dependent receptor, plug domain"/>
    <property type="match status" value="1"/>
</dbReference>
<accession>A0A1I2VNU6</accession>
<sequence>MMKSLQVFVAIMFLSIGLIHAQTRTISGTIIAQEDNFPLPGVNVTLKGKQGQGTISDVDGKYSIEAGADDVLVFSFVGYTAQEILVGNRSQIDVSLATDETQLGEVLVVGYGSQNRRDLTGAVGSVSGEDIARLPVASLDNALQGRAAGVFVTSPSGTPGAGITMQIRGNTSLSASSQPLYVIDGIPIISEDLSGLFSGGQSTNSLADINPNDIESIEILKDASASAIYGSRGANGVVLITTKRGKSGEAKIDISGFYGVQNVTNEIEMHSSQEFLELMNDAIRQDIRAGEDYGYDNITDVWGFDPEDPDLQNTRWFDEIFRSAPIQSYDIAASGGTDKTQYYTSISYFDQEGVQIGTGFKRISGRINLDTEVNDWLKVGTNMTLNRTIQNRTINDNSLYGVVINSIAGDPLMPVREEDGSYADPFNYFGWWMLDNPVLIAENYYRYTRTVRGLSSVFAEATISPDLKWRSSLSIDYTSLDDESYTPIISRESQNGNFNGFGTYGSTQDFTWLAENYLTYTKTFGEDHNFTGLAGFSYQASNRNFASISAQGFPSDQFTKLSVASRVTAGSTSGTEWGLASYYARINYGFKDKYLFTFTGRADGSSRFGENFRFGFFPSGSFAWRIGDEEFMQGQDLISDLKARVSYGLTGNQDGIGNFASRGLFGVTAYRQTPGLIPTQLSNSNLTWESTSQLDIGLDVGFLEDRITLTADYFIKTTNDLLLNRLIPGISGFSSVIENIGRIENRGFEFTVGGAILTGPLQWNSSFNISQVRNKVLELEVDDQILNDSHILKVGEPIGTFFLIDQEGVDPETGNMRWVDLNEDGAINSADRRIVGNAQPDFFGGWNNNFSYRGFDLGVFFQFIVGNDIFNHSRASYENLGWSRIGTGFPLPDGNNHKLADERWMEPGDVTDIPRASLTNVNWREYSSRWLEDGSFLRLKTLSLGYTFTQPVLDRIGLNSLRVYVQGQNLLTFTGYTGFDPEVNQNARNPQVAGSDFGTFPQTKSFNFGFNIGL</sequence>
<gene>
    <name evidence="9" type="ORF">SAMN04487988_11050</name>
</gene>
<keyword evidence="4 7" id="KW-0812">Transmembrane</keyword>
<feature type="domain" description="TonB-dependent receptor plug" evidence="8">
    <location>
        <begin position="116"/>
        <end position="237"/>
    </location>
</feature>
<evidence type="ECO:0000256" key="2">
    <source>
        <dbReference type="ARBA" id="ARBA00022448"/>
    </source>
</evidence>
<dbReference type="SUPFAM" id="SSF56935">
    <property type="entry name" value="Porins"/>
    <property type="match status" value="1"/>
</dbReference>
<dbReference type="Gene3D" id="2.40.170.20">
    <property type="entry name" value="TonB-dependent receptor, beta-barrel domain"/>
    <property type="match status" value="1"/>
</dbReference>
<dbReference type="NCBIfam" id="TIGR04057">
    <property type="entry name" value="SusC_RagA_signa"/>
    <property type="match status" value="1"/>
</dbReference>
<dbReference type="FunFam" id="2.170.130.10:FF:000008">
    <property type="entry name" value="SusC/RagA family TonB-linked outer membrane protein"/>
    <property type="match status" value="1"/>
</dbReference>
<dbReference type="InterPro" id="IPR012910">
    <property type="entry name" value="Plug_dom"/>
</dbReference>
<evidence type="ECO:0000256" key="3">
    <source>
        <dbReference type="ARBA" id="ARBA00022452"/>
    </source>
</evidence>
<dbReference type="RefSeq" id="WP_092792643.1">
    <property type="nucleotide sequence ID" value="NZ_FOPC01000010.1"/>
</dbReference>
<dbReference type="PROSITE" id="PS52016">
    <property type="entry name" value="TONB_DEPENDENT_REC_3"/>
    <property type="match status" value="1"/>
</dbReference>
<dbReference type="InterPro" id="IPR039426">
    <property type="entry name" value="TonB-dep_rcpt-like"/>
</dbReference>
<organism evidence="9 10">
    <name type="scientific">Algoriphagus hitonicola</name>
    <dbReference type="NCBI Taxonomy" id="435880"/>
    <lineage>
        <taxon>Bacteria</taxon>
        <taxon>Pseudomonadati</taxon>
        <taxon>Bacteroidota</taxon>
        <taxon>Cytophagia</taxon>
        <taxon>Cytophagales</taxon>
        <taxon>Cyclobacteriaceae</taxon>
        <taxon>Algoriphagus</taxon>
    </lineage>
</organism>
<dbReference type="InterPro" id="IPR008969">
    <property type="entry name" value="CarboxyPept-like_regulatory"/>
</dbReference>
<evidence type="ECO:0000256" key="5">
    <source>
        <dbReference type="ARBA" id="ARBA00023136"/>
    </source>
</evidence>
<keyword evidence="6 7" id="KW-0998">Cell outer membrane</keyword>
<comment type="similarity">
    <text evidence="7">Belongs to the TonB-dependent receptor family.</text>
</comment>
<comment type="subcellular location">
    <subcellularLocation>
        <location evidence="1 7">Cell outer membrane</location>
        <topology evidence="1 7">Multi-pass membrane protein</topology>
    </subcellularLocation>
</comment>
<dbReference type="AlphaFoldDB" id="A0A1I2VNU6"/>
<dbReference type="InterPro" id="IPR023996">
    <property type="entry name" value="TonB-dep_OMP_SusC/RagA"/>
</dbReference>
<reference evidence="10" key="1">
    <citation type="submission" date="2016-10" db="EMBL/GenBank/DDBJ databases">
        <authorList>
            <person name="Varghese N."/>
            <person name="Submissions S."/>
        </authorList>
    </citation>
    <scope>NUCLEOTIDE SEQUENCE [LARGE SCALE GENOMIC DNA]</scope>
    <source>
        <strain evidence="10">DSM 19315</strain>
    </source>
</reference>
<dbReference type="GO" id="GO:0009279">
    <property type="term" value="C:cell outer membrane"/>
    <property type="evidence" value="ECO:0007669"/>
    <property type="project" value="UniProtKB-SubCell"/>
</dbReference>
<dbReference type="EMBL" id="FOPC01000010">
    <property type="protein sequence ID" value="SFG90753.1"/>
    <property type="molecule type" value="Genomic_DNA"/>
</dbReference>
<name>A0A1I2VNU6_9BACT</name>
<keyword evidence="2 7" id="KW-0813">Transport</keyword>
<dbReference type="SUPFAM" id="SSF49464">
    <property type="entry name" value="Carboxypeptidase regulatory domain-like"/>
    <property type="match status" value="1"/>
</dbReference>
<protein>
    <submittedName>
        <fullName evidence="9">TonB-linked outer membrane protein, SusC/RagA family</fullName>
    </submittedName>
</protein>
<keyword evidence="10" id="KW-1185">Reference proteome</keyword>
<dbReference type="Pfam" id="PF13715">
    <property type="entry name" value="CarbopepD_reg_2"/>
    <property type="match status" value="1"/>
</dbReference>
<evidence type="ECO:0000256" key="6">
    <source>
        <dbReference type="ARBA" id="ARBA00023237"/>
    </source>
</evidence>
<dbReference type="Pfam" id="PF07715">
    <property type="entry name" value="Plug"/>
    <property type="match status" value="1"/>
</dbReference>
<dbReference type="InterPro" id="IPR036942">
    <property type="entry name" value="Beta-barrel_TonB_sf"/>
</dbReference>
<dbReference type="STRING" id="435880.SAMN04487988_11050"/>
<dbReference type="InterPro" id="IPR023997">
    <property type="entry name" value="TonB-dep_OMP_SusC/RagA_CS"/>
</dbReference>
<evidence type="ECO:0000256" key="1">
    <source>
        <dbReference type="ARBA" id="ARBA00004571"/>
    </source>
</evidence>
<dbReference type="Proteomes" id="UP000199642">
    <property type="component" value="Unassembled WGS sequence"/>
</dbReference>
<evidence type="ECO:0000313" key="9">
    <source>
        <dbReference type="EMBL" id="SFG90753.1"/>
    </source>
</evidence>
<evidence type="ECO:0000256" key="7">
    <source>
        <dbReference type="PROSITE-ProRule" id="PRU01360"/>
    </source>
</evidence>
<dbReference type="InterPro" id="IPR037066">
    <property type="entry name" value="Plug_dom_sf"/>
</dbReference>